<reference evidence="7" key="1">
    <citation type="submission" date="2022-11" db="UniProtKB">
        <authorList>
            <consortium name="WormBaseParasite"/>
        </authorList>
    </citation>
    <scope>IDENTIFICATION</scope>
</reference>
<evidence type="ECO:0000313" key="6">
    <source>
        <dbReference type="Proteomes" id="UP000887540"/>
    </source>
</evidence>
<evidence type="ECO:0000256" key="4">
    <source>
        <dbReference type="ARBA" id="ARBA00023170"/>
    </source>
</evidence>
<feature type="domain" description="NR LBD" evidence="5">
    <location>
        <begin position="103"/>
        <end position="325"/>
    </location>
</feature>
<dbReference type="InterPro" id="IPR035500">
    <property type="entry name" value="NHR-like_dom_sf"/>
</dbReference>
<dbReference type="SMART" id="SM00430">
    <property type="entry name" value="HOLI"/>
    <property type="match status" value="1"/>
</dbReference>
<accession>A0A914C9V6</accession>
<evidence type="ECO:0000313" key="7">
    <source>
        <dbReference type="WBParaSite" id="ACRNAN_Path_561.g2114.t1"/>
    </source>
</evidence>
<keyword evidence="6" id="KW-1185">Reference proteome</keyword>
<sequence length="325" mass="37619">MDPKGVKRSFSVSYSHEEIDLTNEVIEEKAVCSRLDHLSIQNYANFESIKSLLYTEKKLDDFRNPVFHEDFSYYYSNSIITILSRNSELGKGAIKLEIVESTPCCKKIETYCEHQRHHFCKDEQRKCYSKRHWLTEDLILSLEMAKTMPAIQKINPDDQEKLLKHVTLSITMLMQCFYSSRSKHDTIVCPGDITPIKMKPKGSSPSKLEEDVFCRTMISINRVDLSPQEYVLLKALIYSYWATPDLSEESRKILKETWNSYAKTLMDYLMIAHGQAGGAKKFAEIVSLIETFFNYAKKHRELYAVGKVFCRKGPPISNIMEEIMG</sequence>
<keyword evidence="2" id="KW-0805">Transcription regulation</keyword>
<dbReference type="Gene3D" id="1.10.565.10">
    <property type="entry name" value="Retinoid X Receptor"/>
    <property type="match status" value="1"/>
</dbReference>
<evidence type="ECO:0000256" key="3">
    <source>
        <dbReference type="ARBA" id="ARBA00023163"/>
    </source>
</evidence>
<dbReference type="Proteomes" id="UP000887540">
    <property type="component" value="Unplaced"/>
</dbReference>
<name>A0A914C9V6_9BILA</name>
<protein>
    <submittedName>
        <fullName evidence="7">NR LBD domain-containing protein</fullName>
    </submittedName>
</protein>
<keyword evidence="3" id="KW-0804">Transcription</keyword>
<dbReference type="WBParaSite" id="ACRNAN_Path_561.g2114.t1">
    <property type="protein sequence ID" value="ACRNAN_Path_561.g2114.t1"/>
    <property type="gene ID" value="ACRNAN_Path_561.g2114"/>
</dbReference>
<organism evidence="6 7">
    <name type="scientific">Acrobeloides nanus</name>
    <dbReference type="NCBI Taxonomy" id="290746"/>
    <lineage>
        <taxon>Eukaryota</taxon>
        <taxon>Metazoa</taxon>
        <taxon>Ecdysozoa</taxon>
        <taxon>Nematoda</taxon>
        <taxon>Chromadorea</taxon>
        <taxon>Rhabditida</taxon>
        <taxon>Tylenchina</taxon>
        <taxon>Cephalobomorpha</taxon>
        <taxon>Cephaloboidea</taxon>
        <taxon>Cephalobidae</taxon>
        <taxon>Acrobeloides</taxon>
    </lineage>
</organism>
<evidence type="ECO:0000256" key="2">
    <source>
        <dbReference type="ARBA" id="ARBA00023015"/>
    </source>
</evidence>
<comment type="similarity">
    <text evidence="1">Belongs to the nuclear hormone receptor family.</text>
</comment>
<proteinExistence type="inferred from homology"/>
<dbReference type="PROSITE" id="PS51843">
    <property type="entry name" value="NR_LBD"/>
    <property type="match status" value="1"/>
</dbReference>
<dbReference type="AlphaFoldDB" id="A0A914C9V6"/>
<keyword evidence="4" id="KW-0675">Receptor</keyword>
<dbReference type="SUPFAM" id="SSF48508">
    <property type="entry name" value="Nuclear receptor ligand-binding domain"/>
    <property type="match status" value="1"/>
</dbReference>
<dbReference type="InterPro" id="IPR000536">
    <property type="entry name" value="Nucl_hrmn_rcpt_lig-bd"/>
</dbReference>
<evidence type="ECO:0000256" key="1">
    <source>
        <dbReference type="ARBA" id="ARBA00005993"/>
    </source>
</evidence>
<dbReference type="PANTHER" id="PTHR45886:SF18">
    <property type="entry name" value="NR LBD DOMAIN-CONTAINING PROTEIN-RELATED"/>
    <property type="match status" value="1"/>
</dbReference>
<dbReference type="PANTHER" id="PTHR45886">
    <property type="entry name" value="NUCLEAR HORMONE RECEPTOR FAMILY-RELATED-RELATED"/>
    <property type="match status" value="1"/>
</dbReference>
<evidence type="ECO:0000259" key="5">
    <source>
        <dbReference type="PROSITE" id="PS51843"/>
    </source>
</evidence>
<dbReference type="Pfam" id="PF00104">
    <property type="entry name" value="Hormone_recep"/>
    <property type="match status" value="1"/>
</dbReference>